<name>A0A4C1YZC4_EUMVA</name>
<accession>A0A4C1YZC4</accession>
<gene>
    <name evidence="1" type="ORF">EVAR_63995_1</name>
</gene>
<dbReference type="Proteomes" id="UP000299102">
    <property type="component" value="Unassembled WGS sequence"/>
</dbReference>
<dbReference type="EMBL" id="BGZK01001511">
    <property type="protein sequence ID" value="GBP81428.1"/>
    <property type="molecule type" value="Genomic_DNA"/>
</dbReference>
<sequence>MSNPERWLASVASFRWTPAPNATPPVFTSGVAFVQMSNLGKFSLHVCLSRYLYAHNTKTAGTNYLKFRTSKRLNWEHTKWVDSTRICWWSIGWRGVQSSLESSCLATEPGAAGDVTKMRGSLAEWLPFQPLNISSAVARRQKYFNCLNVVLHSALG</sequence>
<organism evidence="1 2">
    <name type="scientific">Eumeta variegata</name>
    <name type="common">Bagworm moth</name>
    <name type="synonym">Eumeta japonica</name>
    <dbReference type="NCBI Taxonomy" id="151549"/>
    <lineage>
        <taxon>Eukaryota</taxon>
        <taxon>Metazoa</taxon>
        <taxon>Ecdysozoa</taxon>
        <taxon>Arthropoda</taxon>
        <taxon>Hexapoda</taxon>
        <taxon>Insecta</taxon>
        <taxon>Pterygota</taxon>
        <taxon>Neoptera</taxon>
        <taxon>Endopterygota</taxon>
        <taxon>Lepidoptera</taxon>
        <taxon>Glossata</taxon>
        <taxon>Ditrysia</taxon>
        <taxon>Tineoidea</taxon>
        <taxon>Psychidae</taxon>
        <taxon>Oiketicinae</taxon>
        <taxon>Eumeta</taxon>
    </lineage>
</organism>
<keyword evidence="2" id="KW-1185">Reference proteome</keyword>
<proteinExistence type="predicted"/>
<dbReference type="AlphaFoldDB" id="A0A4C1YZC4"/>
<evidence type="ECO:0000313" key="1">
    <source>
        <dbReference type="EMBL" id="GBP81428.1"/>
    </source>
</evidence>
<evidence type="ECO:0000313" key="2">
    <source>
        <dbReference type="Proteomes" id="UP000299102"/>
    </source>
</evidence>
<reference evidence="1 2" key="1">
    <citation type="journal article" date="2019" name="Commun. Biol.">
        <title>The bagworm genome reveals a unique fibroin gene that provides high tensile strength.</title>
        <authorList>
            <person name="Kono N."/>
            <person name="Nakamura H."/>
            <person name="Ohtoshi R."/>
            <person name="Tomita M."/>
            <person name="Numata K."/>
            <person name="Arakawa K."/>
        </authorList>
    </citation>
    <scope>NUCLEOTIDE SEQUENCE [LARGE SCALE GENOMIC DNA]</scope>
</reference>
<protein>
    <submittedName>
        <fullName evidence="1">Uncharacterized protein</fullName>
    </submittedName>
</protein>
<comment type="caution">
    <text evidence="1">The sequence shown here is derived from an EMBL/GenBank/DDBJ whole genome shotgun (WGS) entry which is preliminary data.</text>
</comment>